<proteinExistence type="predicted"/>
<organism evidence="3 4">
    <name type="scientific">Pleurodeles waltl</name>
    <name type="common">Iberian ribbed newt</name>
    <dbReference type="NCBI Taxonomy" id="8319"/>
    <lineage>
        <taxon>Eukaryota</taxon>
        <taxon>Metazoa</taxon>
        <taxon>Chordata</taxon>
        <taxon>Craniata</taxon>
        <taxon>Vertebrata</taxon>
        <taxon>Euteleostomi</taxon>
        <taxon>Amphibia</taxon>
        <taxon>Batrachia</taxon>
        <taxon>Caudata</taxon>
        <taxon>Salamandroidea</taxon>
        <taxon>Salamandridae</taxon>
        <taxon>Pleurodelinae</taxon>
        <taxon>Pleurodeles</taxon>
    </lineage>
</organism>
<dbReference type="AlphaFoldDB" id="A0AAV7NZ35"/>
<accession>A0AAV7NZ35</accession>
<dbReference type="Proteomes" id="UP001066276">
    <property type="component" value="Chromosome 8"/>
</dbReference>
<keyword evidence="4" id="KW-1185">Reference proteome</keyword>
<protein>
    <submittedName>
        <fullName evidence="3">Uncharacterized protein</fullName>
    </submittedName>
</protein>
<evidence type="ECO:0000313" key="3">
    <source>
        <dbReference type="EMBL" id="KAJ1120671.1"/>
    </source>
</evidence>
<reference evidence="3" key="1">
    <citation type="journal article" date="2022" name="bioRxiv">
        <title>Sequencing and chromosome-scale assembly of the giantPleurodeles waltlgenome.</title>
        <authorList>
            <person name="Brown T."/>
            <person name="Elewa A."/>
            <person name="Iarovenko S."/>
            <person name="Subramanian E."/>
            <person name="Araus A.J."/>
            <person name="Petzold A."/>
            <person name="Susuki M."/>
            <person name="Suzuki K.-i.T."/>
            <person name="Hayashi T."/>
            <person name="Toyoda A."/>
            <person name="Oliveira C."/>
            <person name="Osipova E."/>
            <person name="Leigh N.D."/>
            <person name="Simon A."/>
            <person name="Yun M.H."/>
        </authorList>
    </citation>
    <scope>NUCLEOTIDE SEQUENCE</scope>
    <source>
        <strain evidence="3">20211129_DDA</strain>
        <tissue evidence="3">Liver</tissue>
    </source>
</reference>
<feature type="coiled-coil region" evidence="1">
    <location>
        <begin position="87"/>
        <end position="152"/>
    </location>
</feature>
<dbReference type="EMBL" id="JANPWB010000012">
    <property type="protein sequence ID" value="KAJ1120671.1"/>
    <property type="molecule type" value="Genomic_DNA"/>
</dbReference>
<gene>
    <name evidence="3" type="ORF">NDU88_008833</name>
</gene>
<evidence type="ECO:0000313" key="4">
    <source>
        <dbReference type="Proteomes" id="UP001066276"/>
    </source>
</evidence>
<feature type="region of interest" description="Disordered" evidence="2">
    <location>
        <begin position="41"/>
        <end position="61"/>
    </location>
</feature>
<evidence type="ECO:0000256" key="2">
    <source>
        <dbReference type="SAM" id="MobiDB-lite"/>
    </source>
</evidence>
<keyword evidence="1" id="KW-0175">Coiled coil</keyword>
<evidence type="ECO:0000256" key="1">
    <source>
        <dbReference type="SAM" id="Coils"/>
    </source>
</evidence>
<comment type="caution">
    <text evidence="3">The sequence shown here is derived from an EMBL/GenBank/DDBJ whole genome shotgun (WGS) entry which is preliminary data.</text>
</comment>
<feature type="region of interest" description="Disordered" evidence="2">
    <location>
        <begin position="1"/>
        <end position="29"/>
    </location>
</feature>
<sequence length="174" mass="19131">MEIPLRASEEPSQGGEGVPSLQAVSDEAPPAGCVVQRTLEGSTSCQDPVGQLDSSRCASGDNPSVETMLLSLSKEIGKGFSISEKNQAEIREACEALERKLDLLSLRTQDLEDTVEAIKDELEVHKVDIQALKDSEQALQSKLEQLENSSRRNNLRVLHVLEEMERDNLKAYLV</sequence>
<name>A0AAV7NZ35_PLEWA</name>